<proteinExistence type="predicted"/>
<organism evidence="1">
    <name type="scientific">viral metagenome</name>
    <dbReference type="NCBI Taxonomy" id="1070528"/>
    <lineage>
        <taxon>unclassified sequences</taxon>
        <taxon>metagenomes</taxon>
        <taxon>organismal metagenomes</taxon>
    </lineage>
</organism>
<evidence type="ECO:0000313" key="2">
    <source>
        <dbReference type="EMBL" id="QJA72065.1"/>
    </source>
</evidence>
<evidence type="ECO:0000313" key="1">
    <source>
        <dbReference type="EMBL" id="QJA61942.1"/>
    </source>
</evidence>
<dbReference type="AlphaFoldDB" id="A0A6M3IZ76"/>
<reference evidence="1" key="1">
    <citation type="submission" date="2020-03" db="EMBL/GenBank/DDBJ databases">
        <title>The deep terrestrial virosphere.</title>
        <authorList>
            <person name="Holmfeldt K."/>
            <person name="Nilsson E."/>
            <person name="Simone D."/>
            <person name="Lopez-Fernandez M."/>
            <person name="Wu X."/>
            <person name="de Brujin I."/>
            <person name="Lundin D."/>
            <person name="Andersson A."/>
            <person name="Bertilsson S."/>
            <person name="Dopson M."/>
        </authorList>
    </citation>
    <scope>NUCLEOTIDE SEQUENCE</scope>
    <source>
        <strain evidence="2">MM415A02936</strain>
        <strain evidence="1">MM415B00852</strain>
    </source>
</reference>
<accession>A0A6M3IZ76</accession>
<gene>
    <name evidence="2" type="ORF">MM415A02936_0012</name>
    <name evidence="1" type="ORF">MM415B00852_0035</name>
</gene>
<sequence length="181" mass="21505">MNDVILKKDGIISYNEDVVDVGKSFLKYLQYTIKLEEGYTLRSFFEMLVRYSNFYDLKPNFFPFTVEFLNSPKDGCISDYINYLIVDMTINIFRDEHDYEHYYNLYGNDNKNYIPIDLIPLSDMLDIPLKIGLTYIDGIKYGNLEISLHDFVMEIMYELGFFETPEKRENCRTIGDYNLNE</sequence>
<dbReference type="EMBL" id="MT141457">
    <property type="protein sequence ID" value="QJA61942.1"/>
    <property type="molecule type" value="Genomic_DNA"/>
</dbReference>
<name>A0A6M3IZ76_9ZZZZ</name>
<dbReference type="EMBL" id="MT141921">
    <property type="protein sequence ID" value="QJA72065.1"/>
    <property type="molecule type" value="Genomic_DNA"/>
</dbReference>
<protein>
    <submittedName>
        <fullName evidence="1">Uncharacterized protein</fullName>
    </submittedName>
</protein>